<name>A0ABW3PE52_9PROT</name>
<comment type="caution">
    <text evidence="1">The sequence shown here is derived from an EMBL/GenBank/DDBJ whole genome shotgun (WGS) entry which is preliminary data.</text>
</comment>
<gene>
    <name evidence="1" type="ORF">ACFQ2T_09310</name>
</gene>
<evidence type="ECO:0000313" key="2">
    <source>
        <dbReference type="Proteomes" id="UP001597206"/>
    </source>
</evidence>
<accession>A0ABW3PE52</accession>
<reference evidence="2" key="1">
    <citation type="journal article" date="2019" name="Int. J. Syst. Evol. Microbiol.">
        <title>The Global Catalogue of Microorganisms (GCM) 10K type strain sequencing project: providing services to taxonomists for standard genome sequencing and annotation.</title>
        <authorList>
            <consortium name="The Broad Institute Genomics Platform"/>
            <consortium name="The Broad Institute Genome Sequencing Center for Infectious Disease"/>
            <person name="Wu L."/>
            <person name="Ma J."/>
        </authorList>
    </citation>
    <scope>NUCLEOTIDE SEQUENCE [LARGE SCALE GENOMIC DNA]</scope>
    <source>
        <strain evidence="2">CCUG 58411</strain>
    </source>
</reference>
<evidence type="ECO:0000313" key="1">
    <source>
        <dbReference type="EMBL" id="MFD1122698.1"/>
    </source>
</evidence>
<proteinExistence type="predicted"/>
<protein>
    <submittedName>
        <fullName evidence="1">Uncharacterized protein</fullName>
    </submittedName>
</protein>
<organism evidence="1 2">
    <name type="scientific">Methylophilus flavus</name>
    <dbReference type="NCBI Taxonomy" id="640084"/>
    <lineage>
        <taxon>Bacteria</taxon>
        <taxon>Pseudomonadati</taxon>
        <taxon>Pseudomonadota</taxon>
        <taxon>Betaproteobacteria</taxon>
        <taxon>Nitrosomonadales</taxon>
        <taxon>Methylophilaceae</taxon>
        <taxon>Methylophilus</taxon>
    </lineage>
</organism>
<keyword evidence="2" id="KW-1185">Reference proteome</keyword>
<dbReference type="EMBL" id="JBHTLN010000001">
    <property type="protein sequence ID" value="MFD1122698.1"/>
    <property type="molecule type" value="Genomic_DNA"/>
</dbReference>
<dbReference type="RefSeq" id="WP_379033509.1">
    <property type="nucleotide sequence ID" value="NZ_JBHTLN010000001.1"/>
</dbReference>
<sequence length="123" mass="14259">MRTPNEFAEQIFEVLSFSINQACNEQDWYHVRRDALAYGFKQTDVSTTSAYGQRFDLLIEPGIYLCLQYRSFDPSGPFQNLPVTNKFELTFYTENGKIKSHQNSFDDPVAANDKSIWHELSFA</sequence>
<dbReference type="Proteomes" id="UP001597206">
    <property type="component" value="Unassembled WGS sequence"/>
</dbReference>